<evidence type="ECO:0000313" key="2">
    <source>
        <dbReference type="EMBL" id="RMJ19988.1"/>
    </source>
</evidence>
<proteinExistence type="predicted"/>
<reference evidence="2 3" key="1">
    <citation type="submission" date="2017-06" db="EMBL/GenBank/DDBJ databases">
        <title>Comparative genomic analysis of Ambrosia Fusariam Clade fungi.</title>
        <authorList>
            <person name="Stajich J.E."/>
            <person name="Carrillo J."/>
            <person name="Kijimoto T."/>
            <person name="Eskalen A."/>
            <person name="O'Donnell K."/>
            <person name="Kasson M."/>
        </authorList>
    </citation>
    <scope>NUCLEOTIDE SEQUENCE [LARGE SCALE GENOMIC DNA]</scope>
    <source>
        <strain evidence="2">UCR3666</strain>
    </source>
</reference>
<dbReference type="PANTHER" id="PTHR35179">
    <property type="entry name" value="PROTEIN CBG02620"/>
    <property type="match status" value="1"/>
</dbReference>
<gene>
    <name evidence="2" type="ORF">CDV36_000320</name>
</gene>
<feature type="region of interest" description="Disordered" evidence="1">
    <location>
        <begin position="1"/>
        <end position="29"/>
    </location>
</feature>
<comment type="caution">
    <text evidence="2">The sequence shown here is derived from an EMBL/GenBank/DDBJ whole genome shotgun (WGS) entry which is preliminary data.</text>
</comment>
<keyword evidence="3" id="KW-1185">Reference proteome</keyword>
<accession>A0A3M2SR12</accession>
<sequence>MKPWQRTRGRPQAPTVTPSPSPPLGDLVESITRDSLDDTQYEPDHAKISDAKVIASYNWTSASSPEIIVPGHPPKWTPPKSSRRLPWDTGEYYRDINSASYPKHPLEPAIVSVMKMNHYPMPVNVVACGSTIGNLLRFVRDVDLDRPFRILVELVGDTVHLIRRENSPKELIPGVRGYGHTFPEAYTTWDYSVRRSTTHQRVMAYRFGGLDMMVRFEGDGFIEESKPQPRQNRPRFTVAEALAQVDGLTFAKLLPTLDCDLKLSEGGETVSQEAIFDLKTRSVVARFRDTLGDQLPRLWISQVTQFILAYHEKGLFQKENIEIKNVRDDIDTWQELNQPSLKRLAALLHLIIDRARTSGGKIEIVWSTDGPLEIRKQLPDAGGVLSTSVRKEWEAWLRNEVTLVKDPALEKGDSESDLEEPMTMEDFLNGLSGLDANREGESSRLQGETRLMLKGADVREPTSNLFYRLTTRRTLFS</sequence>
<dbReference type="STRING" id="2010991.A0A3M2SR12"/>
<dbReference type="OrthoDB" id="5393654at2759"/>
<dbReference type="EMBL" id="NKUJ01000003">
    <property type="protein sequence ID" value="RMJ19988.1"/>
    <property type="molecule type" value="Genomic_DNA"/>
</dbReference>
<evidence type="ECO:0000313" key="3">
    <source>
        <dbReference type="Proteomes" id="UP000277212"/>
    </source>
</evidence>
<organism evidence="2 3">
    <name type="scientific">Fusarium kuroshium</name>
    <dbReference type="NCBI Taxonomy" id="2010991"/>
    <lineage>
        <taxon>Eukaryota</taxon>
        <taxon>Fungi</taxon>
        <taxon>Dikarya</taxon>
        <taxon>Ascomycota</taxon>
        <taxon>Pezizomycotina</taxon>
        <taxon>Sordariomycetes</taxon>
        <taxon>Hypocreomycetidae</taxon>
        <taxon>Hypocreales</taxon>
        <taxon>Nectriaceae</taxon>
        <taxon>Fusarium</taxon>
        <taxon>Fusarium solani species complex</taxon>
    </lineage>
</organism>
<protein>
    <recommendedName>
        <fullName evidence="4">Geranylgeranyl pyrophosphate synthetase</fullName>
    </recommendedName>
</protein>
<dbReference type="AlphaFoldDB" id="A0A3M2SR12"/>
<name>A0A3M2SR12_9HYPO</name>
<dbReference type="Proteomes" id="UP000277212">
    <property type="component" value="Unassembled WGS sequence"/>
</dbReference>
<evidence type="ECO:0008006" key="4">
    <source>
        <dbReference type="Google" id="ProtNLM"/>
    </source>
</evidence>
<evidence type="ECO:0000256" key="1">
    <source>
        <dbReference type="SAM" id="MobiDB-lite"/>
    </source>
</evidence>
<dbReference type="PANTHER" id="PTHR35179:SF2">
    <property type="entry name" value="START DOMAIN-CONTAINING PROTEIN"/>
    <property type="match status" value="1"/>
</dbReference>